<reference evidence="2" key="1">
    <citation type="submission" date="2022-09" db="EMBL/GenBank/DDBJ databases">
        <title>Fusarium specimens isolated from Avocado Roots.</title>
        <authorList>
            <person name="Stajich J."/>
            <person name="Roper C."/>
            <person name="Heimlech-Rivalta G."/>
        </authorList>
    </citation>
    <scope>NUCLEOTIDE SEQUENCE</scope>
    <source>
        <strain evidence="2">CF00136</strain>
    </source>
</reference>
<evidence type="ECO:0000256" key="1">
    <source>
        <dbReference type="SAM" id="MobiDB-lite"/>
    </source>
</evidence>
<accession>A0A9W8SAV0</accession>
<gene>
    <name evidence="2" type="ORF">NW762_002988</name>
</gene>
<proteinExistence type="predicted"/>
<feature type="compositionally biased region" description="Basic residues" evidence="1">
    <location>
        <begin position="1"/>
        <end position="10"/>
    </location>
</feature>
<dbReference type="OrthoDB" id="4062651at2759"/>
<sequence length="219" mass="24823">MQAQKRRKRAQTPDEQDDAVSISESPCVSPAELPTMEILGMHSQYKPCSEGEKEDDFVFDYTKMSLRFSTGELFYTIIHGEVYVEVIGAVFHLDQMDFTSIGSIAHQFAAVLARDLELPSDHQLVLVPIPEEIIYPQFSSSLTVAPEQINIMMDPSDNPVIIDFDACRREGDRLVKVGTEDWALEGITHAAYENDFYGLSKLEEFLTKPPEQDDHFEQD</sequence>
<evidence type="ECO:0000313" key="2">
    <source>
        <dbReference type="EMBL" id="KAJ4268917.1"/>
    </source>
</evidence>
<dbReference type="EMBL" id="JAOQAZ010000003">
    <property type="protein sequence ID" value="KAJ4268917.1"/>
    <property type="molecule type" value="Genomic_DNA"/>
</dbReference>
<feature type="region of interest" description="Disordered" evidence="1">
    <location>
        <begin position="1"/>
        <end position="26"/>
    </location>
</feature>
<dbReference type="Proteomes" id="UP001152049">
    <property type="component" value="Unassembled WGS sequence"/>
</dbReference>
<comment type="caution">
    <text evidence="2">The sequence shown here is derived from an EMBL/GenBank/DDBJ whole genome shotgun (WGS) entry which is preliminary data.</text>
</comment>
<keyword evidence="3" id="KW-1185">Reference proteome</keyword>
<evidence type="ECO:0000313" key="3">
    <source>
        <dbReference type="Proteomes" id="UP001152049"/>
    </source>
</evidence>
<name>A0A9W8SAV0_9HYPO</name>
<organism evidence="2 3">
    <name type="scientific">Fusarium torreyae</name>
    <dbReference type="NCBI Taxonomy" id="1237075"/>
    <lineage>
        <taxon>Eukaryota</taxon>
        <taxon>Fungi</taxon>
        <taxon>Dikarya</taxon>
        <taxon>Ascomycota</taxon>
        <taxon>Pezizomycotina</taxon>
        <taxon>Sordariomycetes</taxon>
        <taxon>Hypocreomycetidae</taxon>
        <taxon>Hypocreales</taxon>
        <taxon>Nectriaceae</taxon>
        <taxon>Fusarium</taxon>
    </lineage>
</organism>
<protein>
    <submittedName>
        <fullName evidence="2">Uncharacterized protein</fullName>
    </submittedName>
</protein>
<dbReference type="AlphaFoldDB" id="A0A9W8SAV0"/>